<keyword evidence="2" id="KW-0479">Metal-binding</keyword>
<feature type="compositionally biased region" description="Gly residues" evidence="8">
    <location>
        <begin position="1020"/>
        <end position="1032"/>
    </location>
</feature>
<dbReference type="FunFam" id="3.30.160.60:FF:000145">
    <property type="entry name" value="Zinc finger protein 574"/>
    <property type="match status" value="1"/>
</dbReference>
<gene>
    <name evidence="10" type="ORF">ElyMa_005354900</name>
</gene>
<dbReference type="PANTHER" id="PTHR24408:SF58">
    <property type="entry name" value="TRANSCRIPTION FACTOR (TFIIIA), PUTATIVE (AFU_ORTHOLOGUE AFUA_1G05150)-RELATED"/>
    <property type="match status" value="1"/>
</dbReference>
<keyword evidence="4 7" id="KW-0863">Zinc-finger</keyword>
<dbReference type="GO" id="GO:0000981">
    <property type="term" value="F:DNA-binding transcription factor activity, RNA polymerase II-specific"/>
    <property type="evidence" value="ECO:0007669"/>
    <property type="project" value="TreeGrafter"/>
</dbReference>
<reference evidence="10 11" key="1">
    <citation type="journal article" date="2021" name="Elife">
        <title>Chloroplast acquisition without the gene transfer in kleptoplastic sea slugs, Plakobranchus ocellatus.</title>
        <authorList>
            <person name="Maeda T."/>
            <person name="Takahashi S."/>
            <person name="Yoshida T."/>
            <person name="Shimamura S."/>
            <person name="Takaki Y."/>
            <person name="Nagai Y."/>
            <person name="Toyoda A."/>
            <person name="Suzuki Y."/>
            <person name="Arimoto A."/>
            <person name="Ishii H."/>
            <person name="Satoh N."/>
            <person name="Nishiyama T."/>
            <person name="Hasebe M."/>
            <person name="Maruyama T."/>
            <person name="Minagawa J."/>
            <person name="Obokata J."/>
            <person name="Shigenobu S."/>
        </authorList>
    </citation>
    <scope>NUCLEOTIDE SEQUENCE [LARGE SCALE GENOMIC DNA]</scope>
</reference>
<evidence type="ECO:0000256" key="4">
    <source>
        <dbReference type="ARBA" id="ARBA00022771"/>
    </source>
</evidence>
<feature type="region of interest" description="Disordered" evidence="8">
    <location>
        <begin position="895"/>
        <end position="1207"/>
    </location>
</feature>
<feature type="compositionally biased region" description="Basic and acidic residues" evidence="8">
    <location>
        <begin position="350"/>
        <end position="371"/>
    </location>
</feature>
<name>A0AAV4ECS2_9GAST</name>
<feature type="compositionally biased region" description="Low complexity" evidence="8">
    <location>
        <begin position="914"/>
        <end position="954"/>
    </location>
</feature>
<protein>
    <submittedName>
        <fullName evidence="10">Zinc finger protein 333</fullName>
    </submittedName>
</protein>
<dbReference type="PANTHER" id="PTHR24408">
    <property type="entry name" value="ZINC FINGER PROTEIN"/>
    <property type="match status" value="1"/>
</dbReference>
<feature type="compositionally biased region" description="Low complexity" evidence="8">
    <location>
        <begin position="1065"/>
        <end position="1098"/>
    </location>
</feature>
<keyword evidence="6" id="KW-0539">Nucleus</keyword>
<evidence type="ECO:0000256" key="7">
    <source>
        <dbReference type="PROSITE-ProRule" id="PRU00042"/>
    </source>
</evidence>
<dbReference type="FunFam" id="3.30.160.60:FF:000446">
    <property type="entry name" value="Zinc finger protein"/>
    <property type="match status" value="1"/>
</dbReference>
<feature type="domain" description="C2H2-type" evidence="9">
    <location>
        <begin position="797"/>
        <end position="825"/>
    </location>
</feature>
<feature type="region of interest" description="Disordered" evidence="8">
    <location>
        <begin position="539"/>
        <end position="567"/>
    </location>
</feature>
<evidence type="ECO:0000259" key="9">
    <source>
        <dbReference type="PROSITE" id="PS50157"/>
    </source>
</evidence>
<feature type="compositionally biased region" description="Pro residues" evidence="8">
    <location>
        <begin position="1099"/>
        <end position="1115"/>
    </location>
</feature>
<feature type="region of interest" description="Disordered" evidence="8">
    <location>
        <begin position="853"/>
        <end position="881"/>
    </location>
</feature>
<evidence type="ECO:0000256" key="1">
    <source>
        <dbReference type="ARBA" id="ARBA00004123"/>
    </source>
</evidence>
<feature type="region of interest" description="Disordered" evidence="8">
    <location>
        <begin position="581"/>
        <end position="630"/>
    </location>
</feature>
<feature type="compositionally biased region" description="Low complexity" evidence="8">
    <location>
        <begin position="221"/>
        <end position="238"/>
    </location>
</feature>
<keyword evidence="5" id="KW-0862">Zinc</keyword>
<feature type="compositionally biased region" description="Pro residues" evidence="8">
    <location>
        <begin position="1048"/>
        <end position="1058"/>
    </location>
</feature>
<dbReference type="AlphaFoldDB" id="A0AAV4ECS2"/>
<feature type="compositionally biased region" description="Basic residues" evidence="8">
    <location>
        <begin position="866"/>
        <end position="877"/>
    </location>
</feature>
<feature type="compositionally biased region" description="Low complexity" evidence="8">
    <location>
        <begin position="162"/>
        <end position="186"/>
    </location>
</feature>
<feature type="region of interest" description="Disordered" evidence="8">
    <location>
        <begin position="123"/>
        <end position="192"/>
    </location>
</feature>
<evidence type="ECO:0000256" key="3">
    <source>
        <dbReference type="ARBA" id="ARBA00022737"/>
    </source>
</evidence>
<feature type="region of interest" description="Disordered" evidence="8">
    <location>
        <begin position="1"/>
        <end position="107"/>
    </location>
</feature>
<sequence length="1272" mass="138159">MMDVRPLVATSDPLTPSRDTIHHHHHRQYHHHHHTHHSSYQPAQVSPLSRSVFPSDVRDPKSSSSTNMIIDARSHNSSVPVSPKKGETMTEDGLSGKPESQLVSSSLTPVTWEDDLGLATAKSSSLTLPSSLTNSPIRGCSPTAPHGDIQSTRSANGTLNTPSASPSSSSATSPHSYLPSESPSSKSRSDMLSGMAENYAQQQPEVSELAVGHHTETPGRASCDQPDSSPASPSHPSAGLEETQRRHQFSAPGSVGSASGLDASFERRSRRKPTIEDIVRRVRPPVDAPPYDSEESEIEDDLLNEEIIMKMRERREHDEVDGQAKMSSSSYAMDAMADRTNASLYGGDFKVSDKESSSTSSDKVDQNESLRKYASPSSQQLNRLEAADGIPEDDEDERIIDEDEEMEMRSEDDLDKHAFLKDVPDHIYNLMHEVKVNAHAMFMKTANCLPAEESRARREQYLLQLLSKLRDRCLEEGLKPEIIASILKDVEVEVTLLGEDLEDMKEDTSVNQYFSHYDKSSTGGEMMDPRDVHFLNKSEAAERKEKDSGESRGDVPNDPLYSTSSSSHKFPSFFNTESPLFPLPTSSSAPTSTSLPPPPLSTTTSSQPTSTPSSTTSSSTLSSSSQSSEGKPIIVTVSADMKGPPPLVPAGGGLPPLHPLASNLSETAFSPNMFGSGKLAPWSFPGSLVNGMPLYPFSPGPLDHALARKFLPFEGGKLPDSNADKDYLKCQYCERTFRRQKNLENHIENTHQGKGGQIKPRRDTADMYFKCSHCPYTTKHQSNLYVHLRIHTGERPYICGACGVQYSQSHSLKSHIINKHDGIMSYYIKEKRTRSPRGIGYLTTQVMHDNSIFKLPPPPLLGPPSHHPHHGHPHHPMGAHPSDLEFVTKAIEMAKSEQQQHEKSLQQRHHSHDSNSGSSANSSSRSNMQMAPSPLGNSNSNNSAGSNASRGSPSTNAKSPATPISNGPPMINGPHGPMFSGPGMGPHGQPPPPPFFMNGPHMSPALMFGELPPHMRNPGHMGGSGSGSGGRRSNGDHHHSHGSHGAPPMFPGFPPFPPHSSAGLSPFAAFSPNSNNSSNANSGGSHNNSSSASPHPHLQIPPLPPHLGDPMPSPFLPQIKKEPHGPLTPQQSPQPHPSRPHSSSSSSTSTSNSAQGKSHHHHQQQPPHPQHQQGSQTRSHSGEEGAMDLRKRSPPATPSPNSFHHDPCGGKENCAHAARLKYLRLNVVRMLGILVPNLNFAEKGISAESESVDELLQDVIESNTHEDEMMME</sequence>
<dbReference type="Proteomes" id="UP000762676">
    <property type="component" value="Unassembled WGS sequence"/>
</dbReference>
<feature type="compositionally biased region" description="Polar residues" evidence="8">
    <location>
        <begin position="955"/>
        <end position="965"/>
    </location>
</feature>
<feature type="compositionally biased region" description="Acidic residues" evidence="8">
    <location>
        <begin position="292"/>
        <end position="304"/>
    </location>
</feature>
<dbReference type="GO" id="GO:0005634">
    <property type="term" value="C:nucleus"/>
    <property type="evidence" value="ECO:0007669"/>
    <property type="project" value="UniProtKB-SubCell"/>
</dbReference>
<keyword evidence="11" id="KW-1185">Reference proteome</keyword>
<dbReference type="InterPro" id="IPR013087">
    <property type="entry name" value="Znf_C2H2_type"/>
</dbReference>
<evidence type="ECO:0000313" key="10">
    <source>
        <dbReference type="EMBL" id="GFR58191.1"/>
    </source>
</evidence>
<feature type="compositionally biased region" description="Low complexity" evidence="8">
    <location>
        <begin position="601"/>
        <end position="628"/>
    </location>
</feature>
<feature type="compositionally biased region" description="Basic and acidic residues" evidence="8">
    <location>
        <begin position="1180"/>
        <end position="1191"/>
    </location>
</feature>
<feature type="compositionally biased region" description="Basic and acidic residues" evidence="8">
    <location>
        <begin position="895"/>
        <end position="905"/>
    </location>
</feature>
<dbReference type="PROSITE" id="PS00028">
    <property type="entry name" value="ZINC_FINGER_C2H2_1"/>
    <property type="match status" value="2"/>
</dbReference>
<feature type="compositionally biased region" description="Low complexity" evidence="8">
    <location>
        <begin position="123"/>
        <end position="136"/>
    </location>
</feature>
<feature type="compositionally biased region" description="Low complexity" evidence="8">
    <location>
        <begin position="1140"/>
        <end position="1151"/>
    </location>
</feature>
<feature type="compositionally biased region" description="Basic and acidic residues" evidence="8">
    <location>
        <begin position="307"/>
        <end position="322"/>
    </location>
</feature>
<dbReference type="SMART" id="SM00355">
    <property type="entry name" value="ZnF_C2H2"/>
    <property type="match status" value="3"/>
</dbReference>
<feature type="compositionally biased region" description="Polar residues" evidence="8">
    <location>
        <begin position="38"/>
        <end position="49"/>
    </location>
</feature>
<feature type="compositionally biased region" description="Basic residues" evidence="8">
    <location>
        <begin position="21"/>
        <end position="37"/>
    </location>
</feature>
<dbReference type="EMBL" id="BMAT01010668">
    <property type="protein sequence ID" value="GFR58191.1"/>
    <property type="molecule type" value="Genomic_DNA"/>
</dbReference>
<evidence type="ECO:0000256" key="8">
    <source>
        <dbReference type="SAM" id="MobiDB-lite"/>
    </source>
</evidence>
<feature type="domain" description="C2H2-type" evidence="9">
    <location>
        <begin position="769"/>
        <end position="796"/>
    </location>
</feature>
<evidence type="ECO:0000313" key="11">
    <source>
        <dbReference type="Proteomes" id="UP000762676"/>
    </source>
</evidence>
<dbReference type="InterPro" id="IPR036236">
    <property type="entry name" value="Znf_C2H2_sf"/>
</dbReference>
<organism evidence="10 11">
    <name type="scientific">Elysia marginata</name>
    <dbReference type="NCBI Taxonomy" id="1093978"/>
    <lineage>
        <taxon>Eukaryota</taxon>
        <taxon>Metazoa</taxon>
        <taxon>Spiralia</taxon>
        <taxon>Lophotrochozoa</taxon>
        <taxon>Mollusca</taxon>
        <taxon>Gastropoda</taxon>
        <taxon>Heterobranchia</taxon>
        <taxon>Euthyneura</taxon>
        <taxon>Panpulmonata</taxon>
        <taxon>Sacoglossa</taxon>
        <taxon>Placobranchoidea</taxon>
        <taxon>Plakobranchidae</taxon>
        <taxon>Elysia</taxon>
    </lineage>
</organism>
<dbReference type="GO" id="GO:0043565">
    <property type="term" value="F:sequence-specific DNA binding"/>
    <property type="evidence" value="ECO:0007669"/>
    <property type="project" value="TreeGrafter"/>
</dbReference>
<feature type="region of interest" description="Disordered" evidence="8">
    <location>
        <begin position="350"/>
        <end position="398"/>
    </location>
</feature>
<accession>A0AAV4ECS2</accession>
<dbReference type="PROSITE" id="PS50157">
    <property type="entry name" value="ZINC_FINGER_C2H2_2"/>
    <property type="match status" value="3"/>
</dbReference>
<evidence type="ECO:0000256" key="6">
    <source>
        <dbReference type="ARBA" id="ARBA00023242"/>
    </source>
</evidence>
<dbReference type="Gene3D" id="3.30.160.60">
    <property type="entry name" value="Classic Zinc Finger"/>
    <property type="match status" value="3"/>
</dbReference>
<evidence type="ECO:0000256" key="5">
    <source>
        <dbReference type="ARBA" id="ARBA00022833"/>
    </source>
</evidence>
<feature type="compositionally biased region" description="Polar residues" evidence="8">
    <location>
        <begin position="149"/>
        <end position="161"/>
    </location>
</feature>
<feature type="domain" description="C2H2-type" evidence="9">
    <location>
        <begin position="728"/>
        <end position="756"/>
    </location>
</feature>
<proteinExistence type="predicted"/>
<feature type="compositionally biased region" description="Basic and acidic residues" evidence="8">
    <location>
        <begin position="539"/>
        <end position="555"/>
    </location>
</feature>
<feature type="region of interest" description="Disordered" evidence="8">
    <location>
        <begin position="214"/>
        <end position="329"/>
    </location>
</feature>
<comment type="caution">
    <text evidence="10">The sequence shown here is derived from an EMBL/GenBank/DDBJ whole genome shotgun (WGS) entry which is preliminary data.</text>
</comment>
<keyword evidence="3" id="KW-0677">Repeat</keyword>
<dbReference type="SUPFAM" id="SSF57667">
    <property type="entry name" value="beta-beta-alpha zinc fingers"/>
    <property type="match status" value="1"/>
</dbReference>
<comment type="subcellular location">
    <subcellularLocation>
        <location evidence="1">Nucleus</location>
    </subcellularLocation>
</comment>
<feature type="compositionally biased region" description="Low complexity" evidence="8">
    <location>
        <begin position="581"/>
        <end position="594"/>
    </location>
</feature>
<evidence type="ECO:0000256" key="2">
    <source>
        <dbReference type="ARBA" id="ARBA00022723"/>
    </source>
</evidence>
<dbReference type="GO" id="GO:0008270">
    <property type="term" value="F:zinc ion binding"/>
    <property type="evidence" value="ECO:0007669"/>
    <property type="project" value="UniProtKB-KW"/>
</dbReference>